<dbReference type="Gene3D" id="3.40.50.2000">
    <property type="entry name" value="Glycogen Phosphorylase B"/>
    <property type="match status" value="2"/>
</dbReference>
<feature type="domain" description="Glycosyl transferase family 1" evidence="8">
    <location>
        <begin position="287"/>
        <end position="442"/>
    </location>
</feature>
<dbReference type="GO" id="GO:0009011">
    <property type="term" value="F:alpha-1,4-glucan glucosyltransferase (ADP-glucose donor) activity"/>
    <property type="evidence" value="ECO:0007669"/>
    <property type="project" value="UniProtKB-UniRule"/>
</dbReference>
<dbReference type="UniPathway" id="UPA00164"/>
<evidence type="ECO:0000256" key="3">
    <source>
        <dbReference type="ARBA" id="ARBA00010281"/>
    </source>
</evidence>
<feature type="domain" description="Starch synthase catalytic" evidence="9">
    <location>
        <begin position="2"/>
        <end position="236"/>
    </location>
</feature>
<keyword evidence="6 7" id="KW-0320">Glycogen biosynthesis</keyword>
<keyword evidence="5 7" id="KW-0808">Transferase</keyword>
<comment type="pathway">
    <text evidence="7">Glycan biosynthesis; glycogen biosynthesis.</text>
</comment>
<comment type="function">
    <text evidence="2 7">Synthesizes alpha-1,4-glucan chains using ADP-glucose.</text>
</comment>
<dbReference type="Pfam" id="PF00534">
    <property type="entry name" value="Glycos_transf_1"/>
    <property type="match status" value="1"/>
</dbReference>
<evidence type="ECO:0000256" key="7">
    <source>
        <dbReference type="HAMAP-Rule" id="MF_00484"/>
    </source>
</evidence>
<reference evidence="10 11" key="1">
    <citation type="submission" date="2011-08" db="EMBL/GenBank/DDBJ databases">
        <title>The Genome Sequence of Clostridium orbiscindens 1_3_50AFAA.</title>
        <authorList>
            <consortium name="The Broad Institute Genome Sequencing Platform"/>
            <person name="Earl A."/>
            <person name="Ward D."/>
            <person name="Feldgarden M."/>
            <person name="Gevers D."/>
            <person name="Daigneault M."/>
            <person name="Strauss J."/>
            <person name="Allen-Vercoe E."/>
            <person name="Young S.K."/>
            <person name="Zeng Q."/>
            <person name="Gargeya S."/>
            <person name="Fitzgerald M."/>
            <person name="Haas B."/>
            <person name="Abouelleil A."/>
            <person name="Alvarado L."/>
            <person name="Arachchi H.M."/>
            <person name="Berlin A."/>
            <person name="Brown A."/>
            <person name="Chapman S.B."/>
            <person name="Chen Z."/>
            <person name="Dunbar C."/>
            <person name="Freedman E."/>
            <person name="Gearin G."/>
            <person name="Gellesch M."/>
            <person name="Goldberg J."/>
            <person name="Griggs A."/>
            <person name="Gujja S."/>
            <person name="Heiman D."/>
            <person name="Howarth C."/>
            <person name="Larson L."/>
            <person name="Lui A."/>
            <person name="MacDonald P.J.P."/>
            <person name="Montmayeur A."/>
            <person name="Murphy C."/>
            <person name="Neiman D."/>
            <person name="Pearson M."/>
            <person name="Priest M."/>
            <person name="Roberts A."/>
            <person name="Saif S."/>
            <person name="Shea T."/>
            <person name="Shenoy N."/>
            <person name="Sisk P."/>
            <person name="Stolte C."/>
            <person name="Sykes S."/>
            <person name="Wortman J."/>
            <person name="Nusbaum C."/>
            <person name="Birren B."/>
        </authorList>
    </citation>
    <scope>NUCLEOTIDE SEQUENCE [LARGE SCALE GENOMIC DNA]</scope>
    <source>
        <strain evidence="10 11">1_3_50AFAA</strain>
    </source>
</reference>
<evidence type="ECO:0000256" key="5">
    <source>
        <dbReference type="ARBA" id="ARBA00022679"/>
    </source>
</evidence>
<protein>
    <recommendedName>
        <fullName evidence="7">Glycogen synthase</fullName>
        <ecNumber evidence="7">2.4.1.21</ecNumber>
    </recommendedName>
    <alternativeName>
        <fullName evidence="7">Starch [bacterial glycogen] synthase</fullName>
    </alternativeName>
</protein>
<accession>A0A096CJF2</accession>
<dbReference type="InterPro" id="IPR013534">
    <property type="entry name" value="Starch_synth_cat_dom"/>
</dbReference>
<dbReference type="SUPFAM" id="SSF53756">
    <property type="entry name" value="UDP-Glycosyltransferase/glycogen phosphorylase"/>
    <property type="match status" value="1"/>
</dbReference>
<dbReference type="EC" id="2.4.1.21" evidence="7"/>
<comment type="similarity">
    <text evidence="3 7">Belongs to the glycosyltransferase 1 family. Bacterial/plant glycogen synthase subfamily.</text>
</comment>
<dbReference type="GO" id="GO:0004373">
    <property type="term" value="F:alpha-1,4-glucan glucosyltransferase (UDP-glucose donor) activity"/>
    <property type="evidence" value="ECO:0007669"/>
    <property type="project" value="InterPro"/>
</dbReference>
<dbReference type="NCBIfam" id="TIGR02095">
    <property type="entry name" value="glgA"/>
    <property type="match status" value="1"/>
</dbReference>
<dbReference type="InterPro" id="IPR011835">
    <property type="entry name" value="GS/SS"/>
</dbReference>
<feature type="binding site" evidence="7">
    <location>
        <position position="15"/>
    </location>
    <ligand>
        <name>ADP-alpha-D-glucose</name>
        <dbReference type="ChEBI" id="CHEBI:57498"/>
    </ligand>
</feature>
<evidence type="ECO:0000259" key="8">
    <source>
        <dbReference type="Pfam" id="PF00534"/>
    </source>
</evidence>
<comment type="caution">
    <text evidence="10">The sequence shown here is derived from an EMBL/GenBank/DDBJ whole genome shotgun (WGS) entry which is preliminary data.</text>
</comment>
<dbReference type="eggNOG" id="COG0297">
    <property type="taxonomic scope" value="Bacteria"/>
</dbReference>
<sequence length="478" mass="54045">MNILFATSECAPFIKTGGLADVAGALPKALAGNGHDVRVILPLYEGIGEEWRSQMTYLQCFHITLAWRSPYCGIFELKRDGVTYWFVDNEYYFKRSNIYGHYDDGERFAYFSRAVVESMGWLNWHPDVLHCNDWQTALVPIYLLEERHRIPQLCDTKSVFTIHNIEYQGRYGSQTLKDVFGLNDGYFNEHMLAYHGDVNLMKGAIYAADYVTTVSPTYADELQYSFYAHGLEGVIADNRHKLRGILNGIDTEVYDPWRDKGLTKFFSARQMAGKKNCKAALQQMSGLRENPDAPIIACVSRLVRHKGFDLVTAAIHEIMGMDVQMIVLGTGDWNYEEAFRQAQNQYPGRFAAHMIYSPNLSTAIYGGADLFLMPSISEPCGLSQMIAMRYGTIPVVRETGGLRDSVVPYNKFTGEGTGFSFANINVQEMTGVLSEAVNLYHNEPKAWKALQKNAMTADFSWEKSAKAYEEIYGWVTGK</sequence>
<dbReference type="RefSeq" id="WP_044941420.1">
    <property type="nucleotide sequence ID" value="NZ_KN174163.1"/>
</dbReference>
<dbReference type="CDD" id="cd03791">
    <property type="entry name" value="GT5_Glycogen_synthase_DULL1-like"/>
    <property type="match status" value="1"/>
</dbReference>
<dbReference type="Pfam" id="PF08323">
    <property type="entry name" value="Glyco_transf_5"/>
    <property type="match status" value="1"/>
</dbReference>
<evidence type="ECO:0000313" key="10">
    <source>
        <dbReference type="EMBL" id="KGF54917.1"/>
    </source>
</evidence>
<evidence type="ECO:0000259" key="9">
    <source>
        <dbReference type="Pfam" id="PF08323"/>
    </source>
</evidence>
<evidence type="ECO:0000256" key="6">
    <source>
        <dbReference type="ARBA" id="ARBA00023056"/>
    </source>
</evidence>
<evidence type="ECO:0000256" key="4">
    <source>
        <dbReference type="ARBA" id="ARBA00022676"/>
    </source>
</evidence>
<dbReference type="GO" id="GO:0005978">
    <property type="term" value="P:glycogen biosynthetic process"/>
    <property type="evidence" value="ECO:0007669"/>
    <property type="project" value="UniProtKB-UniRule"/>
</dbReference>
<name>A0A096CJF2_FLAPL</name>
<evidence type="ECO:0000256" key="2">
    <source>
        <dbReference type="ARBA" id="ARBA00002764"/>
    </source>
</evidence>
<dbReference type="PATRIC" id="fig|742738.3.peg.2474"/>
<dbReference type="EMBL" id="ADLO01000074">
    <property type="protein sequence ID" value="KGF54917.1"/>
    <property type="molecule type" value="Genomic_DNA"/>
</dbReference>
<proteinExistence type="inferred from homology"/>
<gene>
    <name evidence="7" type="primary">glgA</name>
    <name evidence="10" type="ORF">HMPREF9460_02409</name>
</gene>
<comment type="catalytic activity">
    <reaction evidence="1 7">
        <text>[(1-&gt;4)-alpha-D-glucosyl](n) + ADP-alpha-D-glucose = [(1-&gt;4)-alpha-D-glucosyl](n+1) + ADP + H(+)</text>
        <dbReference type="Rhea" id="RHEA:18189"/>
        <dbReference type="Rhea" id="RHEA-COMP:9584"/>
        <dbReference type="Rhea" id="RHEA-COMP:9587"/>
        <dbReference type="ChEBI" id="CHEBI:15378"/>
        <dbReference type="ChEBI" id="CHEBI:15444"/>
        <dbReference type="ChEBI" id="CHEBI:57498"/>
        <dbReference type="ChEBI" id="CHEBI:456216"/>
        <dbReference type="EC" id="2.4.1.21"/>
    </reaction>
</comment>
<dbReference type="AlphaFoldDB" id="A0A096CJF2"/>
<dbReference type="PANTHER" id="PTHR45825:SF11">
    <property type="entry name" value="ALPHA AMYLASE DOMAIN-CONTAINING PROTEIN"/>
    <property type="match status" value="1"/>
</dbReference>
<dbReference type="PANTHER" id="PTHR45825">
    <property type="entry name" value="GRANULE-BOUND STARCH SYNTHASE 1, CHLOROPLASTIC/AMYLOPLASTIC"/>
    <property type="match status" value="1"/>
</dbReference>
<dbReference type="NCBIfam" id="NF001898">
    <property type="entry name" value="PRK00654.1-1"/>
    <property type="match status" value="1"/>
</dbReference>
<dbReference type="HOGENOM" id="CLU_009583_18_2_9"/>
<dbReference type="Proteomes" id="UP000029585">
    <property type="component" value="Unassembled WGS sequence"/>
</dbReference>
<evidence type="ECO:0000313" key="11">
    <source>
        <dbReference type="Proteomes" id="UP000029585"/>
    </source>
</evidence>
<dbReference type="InterPro" id="IPR001296">
    <property type="entry name" value="Glyco_trans_1"/>
</dbReference>
<dbReference type="HAMAP" id="MF_00484">
    <property type="entry name" value="Glycogen_synth"/>
    <property type="match status" value="1"/>
</dbReference>
<organism evidence="10 11">
    <name type="scientific">Flavonifractor plautii 1_3_50AFAA</name>
    <dbReference type="NCBI Taxonomy" id="742738"/>
    <lineage>
        <taxon>Bacteria</taxon>
        <taxon>Bacillati</taxon>
        <taxon>Bacillota</taxon>
        <taxon>Clostridia</taxon>
        <taxon>Eubacteriales</taxon>
        <taxon>Oscillospiraceae</taxon>
        <taxon>Flavonifractor</taxon>
    </lineage>
</organism>
<evidence type="ECO:0000256" key="1">
    <source>
        <dbReference type="ARBA" id="ARBA00001478"/>
    </source>
</evidence>
<keyword evidence="11" id="KW-1185">Reference proteome</keyword>
<keyword evidence="4 7" id="KW-0328">Glycosyltransferase</keyword>